<keyword evidence="1" id="KW-0732">Signal</keyword>
<dbReference type="EMBL" id="LVVL01000001">
    <property type="protein sequence ID" value="OAN15786.1"/>
    <property type="molecule type" value="Genomic_DNA"/>
</dbReference>
<dbReference type="SMART" id="SM00287">
    <property type="entry name" value="SH3b"/>
    <property type="match status" value="2"/>
</dbReference>
<evidence type="ECO:0000259" key="2">
    <source>
        <dbReference type="PROSITE" id="PS51781"/>
    </source>
</evidence>
<dbReference type="InterPro" id="IPR003646">
    <property type="entry name" value="SH3-like_bac-type"/>
</dbReference>
<evidence type="ECO:0000313" key="3">
    <source>
        <dbReference type="EMBL" id="OAN15786.1"/>
    </source>
</evidence>
<dbReference type="Pfam" id="PF01551">
    <property type="entry name" value="Peptidase_M23"/>
    <property type="match status" value="1"/>
</dbReference>
<accession>A0ABX2VCB8</accession>
<dbReference type="Proteomes" id="UP000078447">
    <property type="component" value="Unassembled WGS sequence"/>
</dbReference>
<dbReference type="Gene3D" id="2.30.30.40">
    <property type="entry name" value="SH3 Domains"/>
    <property type="match status" value="2"/>
</dbReference>
<evidence type="ECO:0000256" key="1">
    <source>
        <dbReference type="SAM" id="SignalP"/>
    </source>
</evidence>
<feature type="domain" description="SH3b" evidence="2">
    <location>
        <begin position="29"/>
        <end position="93"/>
    </location>
</feature>
<comment type="caution">
    <text evidence="3">The sequence shown here is derived from an EMBL/GenBank/DDBJ whole genome shotgun (WGS) entry which is preliminary data.</text>
</comment>
<proteinExistence type="predicted"/>
<dbReference type="PANTHER" id="PTHR21666">
    <property type="entry name" value="PEPTIDASE-RELATED"/>
    <property type="match status" value="1"/>
</dbReference>
<dbReference type="RefSeq" id="WP_028106577.1">
    <property type="nucleotide sequence ID" value="NZ_CP085018.1"/>
</dbReference>
<name>A0ABX2VCB8_9BACL</name>
<feature type="signal peptide" evidence="1">
    <location>
        <begin position="1"/>
        <end position="22"/>
    </location>
</feature>
<reference evidence="3 4" key="1">
    <citation type="submission" date="2016-03" db="EMBL/GenBank/DDBJ databases">
        <authorList>
            <person name="Cho S.-Y."/>
            <person name="Lim S."/>
            <person name="Kim H."/>
            <person name="Soh E.H."/>
            <person name="Moon J.S."/>
        </authorList>
    </citation>
    <scope>NUCLEOTIDE SEQUENCE [LARGE SCALE GENOMIC DNA]</scope>
    <source>
        <strain evidence="3 4">KCTC 3810</strain>
    </source>
</reference>
<gene>
    <name evidence="3" type="ORF">A3783_07585</name>
</gene>
<keyword evidence="4" id="KW-1185">Reference proteome</keyword>
<dbReference type="Pfam" id="PF08239">
    <property type="entry name" value="SH3_3"/>
    <property type="match status" value="2"/>
</dbReference>
<sequence length="310" mass="33332">MKKLFTTLTVSAIAVAGFSTYAVPKADAATFYKVKVMEDGLRARTGPATTYGVITGLDKGDTYKYLGRTGNWTKILYGSKKVYVSSTYVKKYSVTTSYKIKVMVDNLRVRSSSSTSSQQVGTVNSGQTFRYLGRTGDWIKFLYNGDKRFVHADYVKKYTVTSLTKSSGGATKASNDFITPTSGPITQGYGKASGVYGYTFHNGIDYGAPKGTPVYATAAGKVITSQYKGAYGNYIMVKHTIDGASFTSLYAHLNSRSVSVGQSVSKGQVLGTVGATGNAFGTHLHFELHRGTYVYSATSAASSVNPLNYL</sequence>
<evidence type="ECO:0000313" key="4">
    <source>
        <dbReference type="Proteomes" id="UP000078447"/>
    </source>
</evidence>
<dbReference type="PROSITE" id="PS51781">
    <property type="entry name" value="SH3B"/>
    <property type="match status" value="2"/>
</dbReference>
<feature type="chain" id="PRO_5046994236" evidence="1">
    <location>
        <begin position="23"/>
        <end position="310"/>
    </location>
</feature>
<dbReference type="PANTHER" id="PTHR21666:SF270">
    <property type="entry name" value="MUREIN HYDROLASE ACTIVATOR ENVC"/>
    <property type="match status" value="1"/>
</dbReference>
<dbReference type="InterPro" id="IPR050570">
    <property type="entry name" value="Cell_wall_metabolism_enzyme"/>
</dbReference>
<dbReference type="InterPro" id="IPR016047">
    <property type="entry name" value="M23ase_b-sheet_dom"/>
</dbReference>
<protein>
    <submittedName>
        <fullName evidence="3">Peptidase M23</fullName>
    </submittedName>
</protein>
<organism evidence="3 4">
    <name type="scientific">Exiguobacterium undae</name>
    <dbReference type="NCBI Taxonomy" id="169177"/>
    <lineage>
        <taxon>Bacteria</taxon>
        <taxon>Bacillati</taxon>
        <taxon>Bacillota</taxon>
        <taxon>Bacilli</taxon>
        <taxon>Bacillales</taxon>
        <taxon>Bacillales Family XII. Incertae Sedis</taxon>
        <taxon>Exiguobacterium</taxon>
    </lineage>
</organism>
<dbReference type="Gene3D" id="2.70.70.10">
    <property type="entry name" value="Glucose Permease (Domain IIA)"/>
    <property type="match status" value="1"/>
</dbReference>
<dbReference type="SUPFAM" id="SSF51261">
    <property type="entry name" value="Duplicated hybrid motif"/>
    <property type="match status" value="1"/>
</dbReference>
<dbReference type="CDD" id="cd12797">
    <property type="entry name" value="M23_peptidase"/>
    <property type="match status" value="1"/>
</dbReference>
<dbReference type="InterPro" id="IPR011055">
    <property type="entry name" value="Dup_hybrid_motif"/>
</dbReference>
<feature type="domain" description="SH3b" evidence="2">
    <location>
        <begin position="95"/>
        <end position="159"/>
    </location>
</feature>